<dbReference type="GO" id="GO:0016491">
    <property type="term" value="F:oxidoreductase activity"/>
    <property type="evidence" value="ECO:0007669"/>
    <property type="project" value="UniProtKB-KW"/>
</dbReference>
<dbReference type="EMBL" id="JAUEDM010000002">
    <property type="protein sequence ID" value="KAK3325984.1"/>
    <property type="molecule type" value="Genomic_DNA"/>
</dbReference>
<reference evidence="3" key="2">
    <citation type="submission" date="2023-06" db="EMBL/GenBank/DDBJ databases">
        <authorList>
            <consortium name="Lawrence Berkeley National Laboratory"/>
            <person name="Haridas S."/>
            <person name="Hensen N."/>
            <person name="Bonometti L."/>
            <person name="Westerberg I."/>
            <person name="Brannstrom I.O."/>
            <person name="Guillou S."/>
            <person name="Cros-Aarteil S."/>
            <person name="Calhoun S."/>
            <person name="Kuo A."/>
            <person name="Mondo S."/>
            <person name="Pangilinan J."/>
            <person name="Riley R."/>
            <person name="Labutti K."/>
            <person name="Andreopoulos B."/>
            <person name="Lipzen A."/>
            <person name="Chen C."/>
            <person name="Yanf M."/>
            <person name="Daum C."/>
            <person name="Ng V."/>
            <person name="Clum A."/>
            <person name="Steindorff A."/>
            <person name="Ohm R."/>
            <person name="Martin F."/>
            <person name="Silar P."/>
            <person name="Natvig D."/>
            <person name="Lalanne C."/>
            <person name="Gautier V."/>
            <person name="Ament-Velasquez S.L."/>
            <person name="Kruys A."/>
            <person name="Hutchinson M.I."/>
            <person name="Powell A.J."/>
            <person name="Barry K."/>
            <person name="Miller A.N."/>
            <person name="Grigoriev I.V."/>
            <person name="Debuchy R."/>
            <person name="Gladieux P."/>
            <person name="Thoren M.H."/>
            <person name="Johannesson H."/>
        </authorList>
    </citation>
    <scope>NUCLEOTIDE SEQUENCE</scope>
    <source>
        <strain evidence="3">CBS 118394</strain>
    </source>
</reference>
<reference evidence="3" key="1">
    <citation type="journal article" date="2023" name="Mol. Phylogenet. Evol.">
        <title>Genome-scale phylogeny and comparative genomics of the fungal order Sordariales.</title>
        <authorList>
            <person name="Hensen N."/>
            <person name="Bonometti L."/>
            <person name="Westerberg I."/>
            <person name="Brannstrom I.O."/>
            <person name="Guillou S."/>
            <person name="Cros-Aarteil S."/>
            <person name="Calhoun S."/>
            <person name="Haridas S."/>
            <person name="Kuo A."/>
            <person name="Mondo S."/>
            <person name="Pangilinan J."/>
            <person name="Riley R."/>
            <person name="LaButti K."/>
            <person name="Andreopoulos B."/>
            <person name="Lipzen A."/>
            <person name="Chen C."/>
            <person name="Yan M."/>
            <person name="Daum C."/>
            <person name="Ng V."/>
            <person name="Clum A."/>
            <person name="Steindorff A."/>
            <person name="Ohm R.A."/>
            <person name="Martin F."/>
            <person name="Silar P."/>
            <person name="Natvig D.O."/>
            <person name="Lalanne C."/>
            <person name="Gautier V."/>
            <person name="Ament-Velasquez S.L."/>
            <person name="Kruys A."/>
            <person name="Hutchinson M.I."/>
            <person name="Powell A.J."/>
            <person name="Barry K."/>
            <person name="Miller A.N."/>
            <person name="Grigoriev I.V."/>
            <person name="Debuchy R."/>
            <person name="Gladieux P."/>
            <person name="Hiltunen Thoren M."/>
            <person name="Johannesson H."/>
        </authorList>
    </citation>
    <scope>NUCLEOTIDE SEQUENCE</scope>
    <source>
        <strain evidence="3">CBS 118394</strain>
    </source>
</reference>
<dbReference type="Gene3D" id="3.40.50.720">
    <property type="entry name" value="NAD(P)-binding Rossmann-like Domain"/>
    <property type="match status" value="1"/>
</dbReference>
<keyword evidence="2" id="KW-0812">Transmembrane</keyword>
<evidence type="ECO:0000313" key="3">
    <source>
        <dbReference type="EMBL" id="KAK3325984.1"/>
    </source>
</evidence>
<dbReference type="Proteomes" id="UP001283341">
    <property type="component" value="Unassembled WGS sequence"/>
</dbReference>
<accession>A0AAE0MCH3</accession>
<dbReference type="InterPro" id="IPR052228">
    <property type="entry name" value="Sec_Metab_Biosynth_Oxidored"/>
</dbReference>
<keyword evidence="1" id="KW-0560">Oxidoreductase</keyword>
<evidence type="ECO:0000256" key="2">
    <source>
        <dbReference type="SAM" id="Phobius"/>
    </source>
</evidence>
<evidence type="ECO:0000256" key="1">
    <source>
        <dbReference type="ARBA" id="ARBA00023002"/>
    </source>
</evidence>
<proteinExistence type="predicted"/>
<dbReference type="AlphaFoldDB" id="A0AAE0MCH3"/>
<comment type="caution">
    <text evidence="3">The sequence shown here is derived from an EMBL/GenBank/DDBJ whole genome shotgun (WGS) entry which is preliminary data.</text>
</comment>
<keyword evidence="4" id="KW-1185">Reference proteome</keyword>
<evidence type="ECO:0000313" key="4">
    <source>
        <dbReference type="Proteomes" id="UP001283341"/>
    </source>
</evidence>
<feature type="transmembrane region" description="Helical" evidence="2">
    <location>
        <begin position="246"/>
        <end position="266"/>
    </location>
</feature>
<dbReference type="SUPFAM" id="SSF51735">
    <property type="entry name" value="NAD(P)-binding Rossmann-fold domains"/>
    <property type="match status" value="1"/>
</dbReference>
<keyword evidence="2" id="KW-0472">Membrane</keyword>
<name>A0AAE0MCH3_9PEZI</name>
<dbReference type="PANTHER" id="PTHR47534">
    <property type="entry name" value="YALI0E05731P"/>
    <property type="match status" value="1"/>
</dbReference>
<dbReference type="PANTHER" id="PTHR47534:SF3">
    <property type="entry name" value="ALCOHOL DEHYDROGENASE-LIKE C-TERMINAL DOMAIN-CONTAINING PROTEIN"/>
    <property type="match status" value="1"/>
</dbReference>
<keyword evidence="2" id="KW-1133">Transmembrane helix</keyword>
<dbReference type="InterPro" id="IPR036291">
    <property type="entry name" value="NAD(P)-bd_dom_sf"/>
</dbReference>
<sequence length="353" mass="38372">MVSLDVVKASNRAVVKKQPITAVFVGATQGIGEYALRQLALAHGSSGQGLRIYLVGRKEGAARTILSEAAVTCPGGDFRFIPTEDISLLNEVDRVCAEIARAEAEAVGSTRTACVDLLVMTQAYFAVGDQMQSNINSEGLESSLSLLYYSRMRFIMQLLPLLTASPLAGRVVSVFGGPEAKLDLDNLALLKPGTLGFLTQGSHTTWMTTLLFERLAAQHRGKLSLNHYFPGYVLRWDLDNRPGLTLWFKILSVLLWPIILLIRVGLQESGERVIYHTSDRFAALPAGNTVGAEIAKSTDGIPGGGAYKVGTKGDITPLPKVYSEIDKEETSQKIWDHTMKAFEDISAGRKFSP</sequence>
<protein>
    <submittedName>
        <fullName evidence="3">Uncharacterized protein</fullName>
    </submittedName>
</protein>
<gene>
    <name evidence="3" type="ORF">B0H66DRAFT_529994</name>
</gene>
<organism evidence="3 4">
    <name type="scientific">Apodospora peruviana</name>
    <dbReference type="NCBI Taxonomy" id="516989"/>
    <lineage>
        <taxon>Eukaryota</taxon>
        <taxon>Fungi</taxon>
        <taxon>Dikarya</taxon>
        <taxon>Ascomycota</taxon>
        <taxon>Pezizomycotina</taxon>
        <taxon>Sordariomycetes</taxon>
        <taxon>Sordariomycetidae</taxon>
        <taxon>Sordariales</taxon>
        <taxon>Lasiosphaeriaceae</taxon>
        <taxon>Apodospora</taxon>
    </lineage>
</organism>